<gene>
    <name evidence="2" type="ORF">DVH24_019642</name>
</gene>
<name>A0A498I3K1_MALDO</name>
<accession>A0A498I3K1</accession>
<proteinExistence type="predicted"/>
<evidence type="ECO:0000313" key="2">
    <source>
        <dbReference type="EMBL" id="RXH76754.1"/>
    </source>
</evidence>
<evidence type="ECO:0000256" key="1">
    <source>
        <dbReference type="SAM" id="MobiDB-lite"/>
    </source>
</evidence>
<feature type="compositionally biased region" description="Polar residues" evidence="1">
    <location>
        <begin position="21"/>
        <end position="35"/>
    </location>
</feature>
<keyword evidence="3" id="KW-1185">Reference proteome</keyword>
<dbReference type="AlphaFoldDB" id="A0A498I3K1"/>
<feature type="region of interest" description="Disordered" evidence="1">
    <location>
        <begin position="1"/>
        <end position="60"/>
    </location>
</feature>
<dbReference type="EMBL" id="RDQH01000340">
    <property type="protein sequence ID" value="RXH76754.1"/>
    <property type="molecule type" value="Genomic_DNA"/>
</dbReference>
<reference evidence="2 3" key="1">
    <citation type="submission" date="2018-10" db="EMBL/GenBank/DDBJ databases">
        <title>A high-quality apple genome assembly.</title>
        <authorList>
            <person name="Hu J."/>
        </authorList>
    </citation>
    <scope>NUCLEOTIDE SEQUENCE [LARGE SCALE GENOMIC DNA]</scope>
    <source>
        <strain evidence="3">cv. HFTH1</strain>
        <tissue evidence="2">Young leaf</tissue>
    </source>
</reference>
<feature type="compositionally biased region" description="Low complexity" evidence="1">
    <location>
        <begin position="42"/>
        <end position="59"/>
    </location>
</feature>
<dbReference type="Proteomes" id="UP000290289">
    <property type="component" value="Chromosome 14"/>
</dbReference>
<evidence type="ECO:0000313" key="3">
    <source>
        <dbReference type="Proteomes" id="UP000290289"/>
    </source>
</evidence>
<comment type="caution">
    <text evidence="2">The sequence shown here is derived from an EMBL/GenBank/DDBJ whole genome shotgun (WGS) entry which is preliminary data.</text>
</comment>
<sequence>MSPTAVDAGPPITSPPPKPSATLTPDIRSSSTFNLGASDGNGSQCQFGSSVSSRSGWSRPRCRIGSAESGPGVNPFCSVNDCTSTSNGIVRNVDNGERRSDGIVGTSSCDDNLDKGEGESGGRVKILNCDERGQVDAWDGREVDKVEIVSLECGAKNNDLGSLLCCEKREFCENVRGTVSEVNWKAKIDTETECQKVDHMSFAFDSNNSGLVCI</sequence>
<feature type="region of interest" description="Disordered" evidence="1">
    <location>
        <begin position="93"/>
        <end position="120"/>
    </location>
</feature>
<protein>
    <submittedName>
        <fullName evidence="2">Uncharacterized protein</fullName>
    </submittedName>
</protein>
<organism evidence="2 3">
    <name type="scientific">Malus domestica</name>
    <name type="common">Apple</name>
    <name type="synonym">Pyrus malus</name>
    <dbReference type="NCBI Taxonomy" id="3750"/>
    <lineage>
        <taxon>Eukaryota</taxon>
        <taxon>Viridiplantae</taxon>
        <taxon>Streptophyta</taxon>
        <taxon>Embryophyta</taxon>
        <taxon>Tracheophyta</taxon>
        <taxon>Spermatophyta</taxon>
        <taxon>Magnoliopsida</taxon>
        <taxon>eudicotyledons</taxon>
        <taxon>Gunneridae</taxon>
        <taxon>Pentapetalae</taxon>
        <taxon>rosids</taxon>
        <taxon>fabids</taxon>
        <taxon>Rosales</taxon>
        <taxon>Rosaceae</taxon>
        <taxon>Amygdaloideae</taxon>
        <taxon>Maleae</taxon>
        <taxon>Malus</taxon>
    </lineage>
</organism>
<dbReference type="STRING" id="3750.A0A498I3K1"/>